<gene>
    <name evidence="2" type="ORF">CEXT_620701</name>
</gene>
<dbReference type="Proteomes" id="UP001054945">
    <property type="component" value="Unassembled WGS sequence"/>
</dbReference>
<dbReference type="Pfam" id="PF07530">
    <property type="entry name" value="PRE_C2HC"/>
    <property type="match status" value="1"/>
</dbReference>
<dbReference type="InterPro" id="IPR006579">
    <property type="entry name" value="Pre_C2HC_dom"/>
</dbReference>
<evidence type="ECO:0000313" key="3">
    <source>
        <dbReference type="Proteomes" id="UP001054945"/>
    </source>
</evidence>
<dbReference type="EMBL" id="BPLR01016005">
    <property type="protein sequence ID" value="GIY80384.1"/>
    <property type="molecule type" value="Genomic_DNA"/>
</dbReference>
<protein>
    <recommendedName>
        <fullName evidence="1">Pre-C2HC domain-containing protein</fullName>
    </recommendedName>
</protein>
<dbReference type="AlphaFoldDB" id="A0AAV4WEV2"/>
<accession>A0AAV4WEV2</accession>
<name>A0AAV4WEV2_CAEEX</name>
<evidence type="ECO:0000259" key="1">
    <source>
        <dbReference type="Pfam" id="PF07530"/>
    </source>
</evidence>
<proteinExistence type="predicted"/>
<organism evidence="2 3">
    <name type="scientific">Caerostris extrusa</name>
    <name type="common">Bark spider</name>
    <name type="synonym">Caerostris bankana</name>
    <dbReference type="NCBI Taxonomy" id="172846"/>
    <lineage>
        <taxon>Eukaryota</taxon>
        <taxon>Metazoa</taxon>
        <taxon>Ecdysozoa</taxon>
        <taxon>Arthropoda</taxon>
        <taxon>Chelicerata</taxon>
        <taxon>Arachnida</taxon>
        <taxon>Araneae</taxon>
        <taxon>Araneomorphae</taxon>
        <taxon>Entelegynae</taxon>
        <taxon>Araneoidea</taxon>
        <taxon>Araneidae</taxon>
        <taxon>Caerostris</taxon>
    </lineage>
</organism>
<evidence type="ECO:0000313" key="2">
    <source>
        <dbReference type="EMBL" id="GIY80384.1"/>
    </source>
</evidence>
<reference evidence="2 3" key="1">
    <citation type="submission" date="2021-06" db="EMBL/GenBank/DDBJ databases">
        <title>Caerostris extrusa draft genome.</title>
        <authorList>
            <person name="Kono N."/>
            <person name="Arakawa K."/>
        </authorList>
    </citation>
    <scope>NUCLEOTIDE SEQUENCE [LARGE SCALE GENOMIC DNA]</scope>
</reference>
<keyword evidence="3" id="KW-1185">Reference proteome</keyword>
<sequence>MSVKVVIRELPANIDTKDIEVQLTHAGLVVHKILKLSKFPTKGPMPLFYVQMKQNGNSETAYKFTEMLGGMVFGLNLLQPCSKKEDSNILKPNGLDTIDKFSQDNLAIAYTDGTPDKFFNKGGAGIFFLLPNGSKYHLNVNTDLIDSNFTSELIAIKEVVALYLNDPNISGLTDGVQHTNTRPRHVFISFFADAFFCRLAKAKPTIACESAIGTCSAIAS</sequence>
<feature type="domain" description="Pre-C2HC" evidence="1">
    <location>
        <begin position="17"/>
        <end position="69"/>
    </location>
</feature>
<comment type="caution">
    <text evidence="2">The sequence shown here is derived from an EMBL/GenBank/DDBJ whole genome shotgun (WGS) entry which is preliminary data.</text>
</comment>